<dbReference type="Proteomes" id="UP000005092">
    <property type="component" value="Unassembled WGS sequence"/>
</dbReference>
<sequence length="301" mass="34371">MGNNRRTTLIAANSVQHNSLGKINIDSRDQYRCEYIFAFVRRALGKKTPTQSFSNSKSASPAEKNELFKRIRLQQTNTHIDFSNGDTFSVYDQRYFYRNLYKYILVSLYLQSNYEHFRTYNKICDVGAGSGTFLLAWLMTGLYLRYGRLDGEIVLSPLDYKELTLNDTNGFQNAVSQAAFSRIFRNSIGNIRFSQEDLLKKKGDPSCLYLCGYVLTNIEPNTNIFRFLIGKCVIVDFPEKTREIEALAWKRRRFASTSFSLHSKISSNLIKPIKSVAVEVHSLISGPEVPSDAAHLQFAAE</sequence>
<evidence type="ECO:0000313" key="1">
    <source>
        <dbReference type="EMBL" id="EJB02322.1"/>
    </source>
</evidence>
<name>I9N6N6_RHILT</name>
<protein>
    <submittedName>
        <fullName evidence="1">Uncharacterized protein</fullName>
    </submittedName>
</protein>
<dbReference type="EMBL" id="JH719381">
    <property type="protein sequence ID" value="EJB08311.1"/>
    <property type="molecule type" value="Genomic_DNA"/>
</dbReference>
<evidence type="ECO:0000313" key="2">
    <source>
        <dbReference type="EMBL" id="EJB08311.1"/>
    </source>
</evidence>
<reference evidence="1" key="1">
    <citation type="submission" date="2012-02" db="EMBL/GenBank/DDBJ databases">
        <title>Improved High-Quality Draft Sequence of Rhizobium leguminosarum bv. trifolii WSM597.</title>
        <authorList>
            <consortium name="US DOE Joint Genome Institute"/>
            <person name="Lucas S."/>
            <person name="Han J."/>
            <person name="Lapidus A."/>
            <person name="Cheng J.-F."/>
            <person name="Goodwin L."/>
            <person name="Pitluck S."/>
            <person name="Peters L."/>
            <person name="Ovchinnikova G."/>
            <person name="Held B."/>
            <person name="Detter J.C."/>
            <person name="Han C."/>
            <person name="Tapia R."/>
            <person name="Land M."/>
            <person name="Hauser L."/>
            <person name="Kyrpides N."/>
            <person name="Ivanova N."/>
            <person name="Pagani I."/>
            <person name="Brau L."/>
            <person name="Yates R."/>
            <person name="O'Hara G."/>
            <person name="Rui T."/>
            <person name="Howieson J."/>
            <person name="Reeve W."/>
            <person name="Woyke T."/>
        </authorList>
    </citation>
    <scope>NUCLEOTIDE SEQUENCE [LARGE SCALE GENOMIC DNA]</scope>
    <source>
        <strain evidence="1">WSM597</strain>
    </source>
</reference>
<dbReference type="HOGENOM" id="CLU_924004_0_0_5"/>
<proteinExistence type="predicted"/>
<dbReference type="EMBL" id="JH719381">
    <property type="protein sequence ID" value="EJB02322.1"/>
    <property type="molecule type" value="Genomic_DNA"/>
</dbReference>
<accession>I9N6N6</accession>
<dbReference type="AlphaFoldDB" id="I9N6N6"/>
<organism evidence="1">
    <name type="scientific">Rhizobium leguminosarum bv. trifolii WSM597</name>
    <dbReference type="NCBI Taxonomy" id="754764"/>
    <lineage>
        <taxon>Bacteria</taxon>
        <taxon>Pseudomonadati</taxon>
        <taxon>Pseudomonadota</taxon>
        <taxon>Alphaproteobacteria</taxon>
        <taxon>Hyphomicrobiales</taxon>
        <taxon>Rhizobiaceae</taxon>
        <taxon>Rhizobium/Agrobacterium group</taxon>
        <taxon>Rhizobium</taxon>
    </lineage>
</organism>
<gene>
    <name evidence="1" type="ORF">Rleg9DRAFT_1118</name>
    <name evidence="2" type="ORF">Rleg9DRAFT_7358</name>
</gene>